<dbReference type="Pfam" id="PF25481">
    <property type="entry name" value="Nucleoprot-TPR"/>
    <property type="match status" value="1"/>
</dbReference>
<feature type="coiled-coil region" evidence="4">
    <location>
        <begin position="602"/>
        <end position="641"/>
    </location>
</feature>
<feature type="compositionally biased region" description="Low complexity" evidence="5">
    <location>
        <begin position="2145"/>
        <end position="2160"/>
    </location>
</feature>
<evidence type="ECO:0000256" key="4">
    <source>
        <dbReference type="SAM" id="Coils"/>
    </source>
</evidence>
<comment type="subcellular location">
    <subcellularLocation>
        <location evidence="1">Nucleus</location>
    </subcellularLocation>
</comment>
<feature type="coiled-coil region" evidence="4">
    <location>
        <begin position="1569"/>
        <end position="1650"/>
    </location>
</feature>
<dbReference type="Pfam" id="PF07926">
    <property type="entry name" value="TPR_MLP1_2"/>
    <property type="match status" value="1"/>
</dbReference>
<evidence type="ECO:0000256" key="5">
    <source>
        <dbReference type="SAM" id="MobiDB-lite"/>
    </source>
</evidence>
<feature type="compositionally biased region" description="Low complexity" evidence="5">
    <location>
        <begin position="2090"/>
        <end position="2112"/>
    </location>
</feature>
<feature type="coiled-coil region" evidence="4">
    <location>
        <begin position="1355"/>
        <end position="1439"/>
    </location>
</feature>
<feature type="compositionally biased region" description="Low complexity" evidence="5">
    <location>
        <begin position="1967"/>
        <end position="1980"/>
    </location>
</feature>
<feature type="coiled-coil region" evidence="4">
    <location>
        <begin position="998"/>
        <end position="1219"/>
    </location>
</feature>
<dbReference type="InterPro" id="IPR057577">
    <property type="entry name" value="Nucleoprot-TPR/MLP1_dom"/>
</dbReference>
<evidence type="ECO:0000313" key="9">
    <source>
        <dbReference type="EMBL" id="TKA72892.1"/>
    </source>
</evidence>
<feature type="coiled-coil region" evidence="4">
    <location>
        <begin position="1466"/>
        <end position="1521"/>
    </location>
</feature>
<feature type="compositionally biased region" description="Gly residues" evidence="5">
    <location>
        <begin position="2051"/>
        <end position="2064"/>
    </location>
</feature>
<keyword evidence="2 4" id="KW-0175">Coiled coil</keyword>
<feature type="coiled-coil region" evidence="4">
    <location>
        <begin position="1700"/>
        <end position="1765"/>
    </location>
</feature>
<feature type="compositionally biased region" description="Gly residues" evidence="5">
    <location>
        <begin position="2131"/>
        <end position="2144"/>
    </location>
</feature>
<feature type="region of interest" description="Disordered" evidence="5">
    <location>
        <begin position="1522"/>
        <end position="1544"/>
    </location>
</feature>
<dbReference type="GO" id="GO:0005643">
    <property type="term" value="C:nuclear pore"/>
    <property type="evidence" value="ECO:0007669"/>
    <property type="project" value="TreeGrafter"/>
</dbReference>
<evidence type="ECO:0000259" key="7">
    <source>
        <dbReference type="Pfam" id="PF25481"/>
    </source>
</evidence>
<name>A0A4U0X8I7_9PEZI</name>
<feature type="region of interest" description="Disordered" evidence="5">
    <location>
        <begin position="1966"/>
        <end position="2201"/>
    </location>
</feature>
<feature type="coiled-coil region" evidence="4">
    <location>
        <begin position="925"/>
        <end position="959"/>
    </location>
</feature>
<feature type="compositionally biased region" description="Pro residues" evidence="5">
    <location>
        <begin position="2001"/>
        <end position="2011"/>
    </location>
</feature>
<dbReference type="GO" id="GO:0017056">
    <property type="term" value="F:structural constituent of nuclear pore"/>
    <property type="evidence" value="ECO:0007669"/>
    <property type="project" value="TreeGrafter"/>
</dbReference>
<evidence type="ECO:0000259" key="8">
    <source>
        <dbReference type="Pfam" id="PF25785"/>
    </source>
</evidence>
<organism evidence="9 10">
    <name type="scientific">Cryomyces minteri</name>
    <dbReference type="NCBI Taxonomy" id="331657"/>
    <lineage>
        <taxon>Eukaryota</taxon>
        <taxon>Fungi</taxon>
        <taxon>Dikarya</taxon>
        <taxon>Ascomycota</taxon>
        <taxon>Pezizomycotina</taxon>
        <taxon>Dothideomycetes</taxon>
        <taxon>Dothideomycetes incertae sedis</taxon>
        <taxon>Cryomyces</taxon>
    </lineage>
</organism>
<accession>A0A4U0X8I7</accession>
<feature type="compositionally biased region" description="Basic and acidic residues" evidence="5">
    <location>
        <begin position="1294"/>
        <end position="1312"/>
    </location>
</feature>
<dbReference type="PANTHER" id="PTHR18898:SF2">
    <property type="entry name" value="NUCLEOPROTEIN TPR"/>
    <property type="match status" value="1"/>
</dbReference>
<evidence type="ECO:0000259" key="6">
    <source>
        <dbReference type="Pfam" id="PF07926"/>
    </source>
</evidence>
<feature type="compositionally biased region" description="Basic and acidic residues" evidence="5">
    <location>
        <begin position="484"/>
        <end position="499"/>
    </location>
</feature>
<feature type="region of interest" description="Disordered" evidence="5">
    <location>
        <begin position="100"/>
        <end position="135"/>
    </location>
</feature>
<feature type="compositionally biased region" description="Polar residues" evidence="5">
    <location>
        <begin position="126"/>
        <end position="135"/>
    </location>
</feature>
<feature type="region of interest" description="Disordered" evidence="5">
    <location>
        <begin position="476"/>
        <end position="504"/>
    </location>
</feature>
<dbReference type="InterPro" id="IPR012929">
    <property type="entry name" value="Nucleoprot-TPR/MLP1-2_dom"/>
</dbReference>
<feature type="domain" description="Nucleoprotein TPR/MLP1-2" evidence="6">
    <location>
        <begin position="1097"/>
        <end position="1222"/>
    </location>
</feature>
<keyword evidence="10" id="KW-1185">Reference proteome</keyword>
<feature type="compositionally biased region" description="Polar residues" evidence="5">
    <location>
        <begin position="2037"/>
        <end position="2049"/>
    </location>
</feature>
<evidence type="ECO:0000313" key="10">
    <source>
        <dbReference type="Proteomes" id="UP000308768"/>
    </source>
</evidence>
<dbReference type="InterPro" id="IPR057974">
    <property type="entry name" value="NUA/TPR/MLP1-2-like_dom"/>
</dbReference>
<feature type="compositionally biased region" description="Basic and acidic residues" evidence="5">
    <location>
        <begin position="100"/>
        <end position="115"/>
    </location>
</feature>
<dbReference type="PANTHER" id="PTHR18898">
    <property type="entry name" value="NUCLEOPROTEIN TPR-RELATED"/>
    <property type="match status" value="1"/>
</dbReference>
<keyword evidence="3" id="KW-0539">Nucleus</keyword>
<dbReference type="Proteomes" id="UP000308768">
    <property type="component" value="Unassembled WGS sequence"/>
</dbReference>
<feature type="region of interest" description="Disordered" evidence="5">
    <location>
        <begin position="679"/>
        <end position="703"/>
    </location>
</feature>
<feature type="coiled-coil region" evidence="4">
    <location>
        <begin position="805"/>
        <end position="899"/>
    </location>
</feature>
<feature type="compositionally biased region" description="Basic and acidic residues" evidence="5">
    <location>
        <begin position="2174"/>
        <end position="2183"/>
    </location>
</feature>
<evidence type="ECO:0000256" key="1">
    <source>
        <dbReference type="ARBA" id="ARBA00004123"/>
    </source>
</evidence>
<feature type="domain" description="Nucleoprotein TPR/MPL1" evidence="7">
    <location>
        <begin position="189"/>
        <end position="266"/>
    </location>
</feature>
<comment type="caution">
    <text evidence="9">The sequence shown here is derived from an EMBL/GenBank/DDBJ whole genome shotgun (WGS) entry which is preliminary data.</text>
</comment>
<dbReference type="GO" id="GO:0006606">
    <property type="term" value="P:protein import into nucleus"/>
    <property type="evidence" value="ECO:0007669"/>
    <property type="project" value="InterPro"/>
</dbReference>
<sequence length="2201" mass="245845">MRTRAMAGTAVDIAFIASAYSIPESTVQTLLDAPTAELVRSFLESVAAKAHELEELKAEKLRSDVELENAVRSGESRARGLKTAVEKGLKEAEELRVKLKKEENSRSALESDLHNLKSSSTTSSSEVETLQSRVSSLESSNRDALSLLESKSTAHDRLADELSAQHQKILTLRREVSTLEEKLQTADNASMSTKFREQALQQEVDLLKRNNEWHETELITRSAEYSKFRKEKGARIVELQRLNEDANSTIDSLKRTENTLRQRLDQVGQKADDAFARVQQLQEAAAKADESFRVELDSARRLAELQRQSAGTAKARLQDVQNQLEQTKDDAAEEIGQIQAEVESERANKEAADRRIAELELQVEKFEADASQLQNHVPVPGTPRRSINGLKSVGTPARAGSPAVFSPGSSRTKGTLTFTQLYAEHSSMKAELEAERRRSQKLSATVDEMIQDLETKQPEFEELRMEHERLGAEVAGMSSLLSDSNRERDEAKRQAKRAEGQVQGLTRESDVLRQQLRDLSAQIKILLVEVQARDQGLEALSAAEQMQLERIARGEIDDSSLGGMTDTDRYISQRLTIFRNVNELQKQNADLLKVTRQLGQQMEGEEARAKQNQQEQDRLELESLRERMQRHQDEMKSMVTQSQSYIRERDIFRRMLAHRGQLPPDADVASAFGRSVDERVTPSTPLQGGHAQSVGQTPHSKDMSDYAKVLKELQSHFDAYRQEASTDRSALKEQVDRLAREKGELQGELARGSSQLTLAHERYEMLQANFNMLKGENSELHKRSQTLAENAAKQDLRTQQVAEELVETKGLVDSMRKENANLKAERELWKNIEGRLSEDNRSLMDDRSRLNKMIGDLQSLQNERELSESESRRRLQSRAEALEAELQTTKQKLDSEVEEGKNAVLRREYESDQNRTRIDDLVRSLGNAREELVAAKTTRDQLQARVDEMKIELRSAEERAQVSQPRRISAGATLEEATDREVNGEEALDIEQRLTVEVSELRRDLELTRGELESAKAHVEQYKGISQSSEEELQSLNDTYDQYRAEMDRMVSEKDEEIEELKQRLADLSSELTATNTELSNLRTKEEEGNSRLAEQNTIFEAEVARLKDESERYAETSKLHREDLKAQAEIAQQAQQNYEDELVKHADAAKALHKVRTDYNQLRTEVAEIKAEAEAAKAALAQSEESWSEVRDRYERELAELKARREDLNSQNKLLHQQLEGVTLQISTLQQKRTIANEGDDDETTPASGLESLQEVIKYLRREKEIVDVQYELSIQELKRLRQQLGYAQSQLDETRQRLDEERRTQADKEASAMSHNKLMQTINELNLFRESSITLRNEARQAQILLAGKTEEAEDLIAQLQPLQSRVRELENEIETKDGEMRLLQEDRDRWRERTQNIIQKYDRVDPAELESLKTQISTLEGERNELVSEKQALQVQINGVPEQIRRIQEESAKSTQESRKKLIDQAKAKAREQSAKITQANAEVATVRSERDQLAQELSEMKEDLERTKSTRDEAMVRAAAVSQPRMQQQVQQPEDGEEGEVHEPGIVAAKGEPLDDRLSAAVAKAAEESERAAALYQEVETLKARVQELECQVSELQTRLEKETAQLAQLRSQAKQSDSSENYPVLAQLRGDLATAQQEIETLRMNTSDTDSSNPIITIEAPLSSDTSVADQVAEQVAALRAQFETQHQESVKQANDNFQKRAENMKGQLSAKLKEGRDKIRQELQVAHQGELQKLRDEHEEAIERLKGEHRQEMEKMQIEGEAAVERAKVAEVEAPATRTAAAEVKTETPSVVVGDLNLTDAQVKDLVAKNAVVKQIVTTNVRNKLNQEREALIAKTTSEAEAKFAQERETFAAHNNGHHDPVQLSTEEKEEISAKVRTEVESEQSERLSAKLADAATNAKKDLEKAVALEGMKQKAKLGMADNKARTALAKLEVVERAATETPQRPVVEVWAIAKETKPAPVQLQQQVSRPQSQAVNSNQGGHTQGRPGGFEQPNVPPSQQPPSPAVLSAQSPQSSSQAINAAAVSSQAPLNQPNQSPRTQAVGTGPGALRGILGQGQSGLPRGSMLPRGSSVGRGRGMQPPFNQQGQQNQGGQVGQVYQQQAGQGINVQGQAQNQRGGPQSGLPRGGGRGRGQGRGGQQNAPPQQQAQSPGSPMNAGAKQFVPGQGRGEKRPHAGGEDGGPGKRARGGGGAGGP</sequence>
<protein>
    <submittedName>
        <fullName evidence="9">Uncharacterized protein</fullName>
    </submittedName>
</protein>
<proteinExistence type="predicted"/>
<reference evidence="9 10" key="1">
    <citation type="submission" date="2017-03" db="EMBL/GenBank/DDBJ databases">
        <title>Genomes of endolithic fungi from Antarctica.</title>
        <authorList>
            <person name="Coleine C."/>
            <person name="Masonjones S."/>
            <person name="Stajich J.E."/>
        </authorList>
    </citation>
    <scope>NUCLEOTIDE SEQUENCE [LARGE SCALE GENOMIC DNA]</scope>
    <source>
        <strain evidence="9 10">CCFEE 5187</strain>
    </source>
</reference>
<feature type="coiled-coil region" evidence="4">
    <location>
        <begin position="162"/>
        <end position="376"/>
    </location>
</feature>
<dbReference type="Pfam" id="PF25785">
    <property type="entry name" value="TPR"/>
    <property type="match status" value="1"/>
</dbReference>
<gene>
    <name evidence="9" type="ORF">B0A49_09836</name>
</gene>
<feature type="compositionally biased region" description="Low complexity" evidence="5">
    <location>
        <begin position="2012"/>
        <end position="2036"/>
    </location>
</feature>
<dbReference type="STRING" id="331657.A0A4U0X8I7"/>
<feature type="coiled-coil region" evidence="4">
    <location>
        <begin position="721"/>
        <end position="748"/>
    </location>
</feature>
<evidence type="ECO:0000256" key="2">
    <source>
        <dbReference type="ARBA" id="ARBA00023054"/>
    </source>
</evidence>
<dbReference type="GO" id="GO:0006406">
    <property type="term" value="P:mRNA export from nucleus"/>
    <property type="evidence" value="ECO:0007669"/>
    <property type="project" value="TreeGrafter"/>
</dbReference>
<evidence type="ECO:0000256" key="3">
    <source>
        <dbReference type="ARBA" id="ARBA00023242"/>
    </source>
</evidence>
<feature type="domain" description="NUA/TPR/MLP1-2-like" evidence="8">
    <location>
        <begin position="494"/>
        <end position="607"/>
    </location>
</feature>
<dbReference type="OrthoDB" id="343070at2759"/>
<feature type="region of interest" description="Disordered" evidence="5">
    <location>
        <begin position="1294"/>
        <end position="1314"/>
    </location>
</feature>
<dbReference type="EMBL" id="NAJN01000466">
    <property type="protein sequence ID" value="TKA72892.1"/>
    <property type="molecule type" value="Genomic_DNA"/>
</dbReference>